<organism evidence="1 2">
    <name type="scientific">Caenispirillum salinarum AK4</name>
    <dbReference type="NCBI Taxonomy" id="1238182"/>
    <lineage>
        <taxon>Bacteria</taxon>
        <taxon>Pseudomonadati</taxon>
        <taxon>Pseudomonadota</taxon>
        <taxon>Alphaproteobacteria</taxon>
        <taxon>Rhodospirillales</taxon>
        <taxon>Novispirillaceae</taxon>
        <taxon>Caenispirillum</taxon>
    </lineage>
</organism>
<sequence length="44" mass="5335">MRTRADRRDVRHGPVERSLHRVVIPFQRRKHAESLPFAGRRYHS</sequence>
<dbReference type="Proteomes" id="UP000009881">
    <property type="component" value="Unassembled WGS sequence"/>
</dbReference>
<protein>
    <submittedName>
        <fullName evidence="1">Uncharacterized protein</fullName>
    </submittedName>
</protein>
<gene>
    <name evidence="1" type="ORF">C882_0378</name>
</gene>
<evidence type="ECO:0000313" key="2">
    <source>
        <dbReference type="Proteomes" id="UP000009881"/>
    </source>
</evidence>
<keyword evidence="2" id="KW-1185">Reference proteome</keyword>
<dbReference type="AlphaFoldDB" id="K9HLY0"/>
<accession>K9HLY0</accession>
<evidence type="ECO:0000313" key="1">
    <source>
        <dbReference type="EMBL" id="EKV29556.1"/>
    </source>
</evidence>
<dbReference type="EMBL" id="ANHY01000012">
    <property type="protein sequence ID" value="EKV29556.1"/>
    <property type="molecule type" value="Genomic_DNA"/>
</dbReference>
<proteinExistence type="predicted"/>
<dbReference type="STRING" id="1238182.C882_0378"/>
<reference evidence="1 2" key="1">
    <citation type="journal article" date="2013" name="Genome Announc.">
        <title>Draft Genome Sequence of an Alphaproteobacterium, Caenispirillum salinarum AK4(T), Isolated from a Solar Saltern.</title>
        <authorList>
            <person name="Khatri I."/>
            <person name="Singh A."/>
            <person name="Korpole S."/>
            <person name="Pinnaka A.K."/>
            <person name="Subramanian S."/>
        </authorList>
    </citation>
    <scope>NUCLEOTIDE SEQUENCE [LARGE SCALE GENOMIC DNA]</scope>
    <source>
        <strain evidence="1 2">AK4</strain>
    </source>
</reference>
<name>K9HLY0_9PROT</name>
<comment type="caution">
    <text evidence="1">The sequence shown here is derived from an EMBL/GenBank/DDBJ whole genome shotgun (WGS) entry which is preliminary data.</text>
</comment>